<dbReference type="InterPro" id="IPR024989">
    <property type="entry name" value="MFS_assoc_dom"/>
</dbReference>
<dbReference type="RefSeq" id="XP_033816577.1">
    <property type="nucleotide sequence ID" value="XM_033960686.1"/>
</dbReference>
<dbReference type="PANTHER" id="PTHR16172:SF41">
    <property type="entry name" value="MAJOR FACILITATOR SUPERFAMILY DOMAIN-CONTAINING PROTEIN 6-LIKE"/>
    <property type="match status" value="1"/>
</dbReference>
<feature type="transmembrane region" description="Helical" evidence="7">
    <location>
        <begin position="44"/>
        <end position="66"/>
    </location>
</feature>
<feature type="transmembrane region" description="Helical" evidence="7">
    <location>
        <begin position="12"/>
        <end position="38"/>
    </location>
</feature>
<protein>
    <submittedName>
        <fullName evidence="10 11">Major facilitator superfamily domain-containing protein 6-like isoform X1</fullName>
    </submittedName>
</protein>
<name>A0A6P8SJG9_GEOSA</name>
<dbReference type="AlphaFoldDB" id="A0A6P8SJG9"/>
<keyword evidence="3 7" id="KW-0812">Transmembrane</keyword>
<feature type="transmembrane region" description="Helical" evidence="7">
    <location>
        <begin position="454"/>
        <end position="473"/>
    </location>
</feature>
<feature type="transmembrane region" description="Helical" evidence="7">
    <location>
        <begin position="78"/>
        <end position="100"/>
    </location>
</feature>
<dbReference type="SUPFAM" id="SSF103473">
    <property type="entry name" value="MFS general substrate transporter"/>
    <property type="match status" value="1"/>
</dbReference>
<feature type="transmembrane region" description="Helical" evidence="7">
    <location>
        <begin position="548"/>
        <end position="569"/>
    </location>
</feature>
<evidence type="ECO:0000313" key="9">
    <source>
        <dbReference type="Proteomes" id="UP000515159"/>
    </source>
</evidence>
<dbReference type="RefSeq" id="XP_033816578.1">
    <property type="nucleotide sequence ID" value="XM_033960687.1"/>
</dbReference>
<feature type="domain" description="Major facilitator superfamily associated" evidence="8">
    <location>
        <begin position="16"/>
        <end position="579"/>
    </location>
</feature>
<comment type="subcellular location">
    <subcellularLocation>
        <location evidence="1">Membrane</location>
        <topology evidence="1">Multi-pass membrane protein</topology>
    </subcellularLocation>
</comment>
<feature type="transmembrane region" description="Helical" evidence="7">
    <location>
        <begin position="575"/>
        <end position="594"/>
    </location>
</feature>
<feature type="compositionally biased region" description="Basic and acidic residues" evidence="6">
    <location>
        <begin position="177"/>
        <end position="190"/>
    </location>
</feature>
<evidence type="ECO:0000256" key="7">
    <source>
        <dbReference type="SAM" id="Phobius"/>
    </source>
</evidence>
<dbReference type="RefSeq" id="XP_033816576.1">
    <property type="nucleotide sequence ID" value="XM_033960685.1"/>
</dbReference>
<dbReference type="OrthoDB" id="515887at2759"/>
<organism evidence="9 12">
    <name type="scientific">Geotrypetes seraphini</name>
    <name type="common">Gaboon caecilian</name>
    <name type="synonym">Caecilia seraphini</name>
    <dbReference type="NCBI Taxonomy" id="260995"/>
    <lineage>
        <taxon>Eukaryota</taxon>
        <taxon>Metazoa</taxon>
        <taxon>Chordata</taxon>
        <taxon>Craniata</taxon>
        <taxon>Vertebrata</taxon>
        <taxon>Euteleostomi</taxon>
        <taxon>Amphibia</taxon>
        <taxon>Gymnophiona</taxon>
        <taxon>Geotrypetes</taxon>
    </lineage>
</organism>
<dbReference type="GO" id="GO:0016020">
    <property type="term" value="C:membrane"/>
    <property type="evidence" value="ECO:0007669"/>
    <property type="project" value="UniProtKB-SubCell"/>
</dbReference>
<evidence type="ECO:0000313" key="11">
    <source>
        <dbReference type="RefSeq" id="XP_033816577.1"/>
    </source>
</evidence>
<proteinExistence type="inferred from homology"/>
<evidence type="ECO:0000256" key="1">
    <source>
        <dbReference type="ARBA" id="ARBA00004141"/>
    </source>
</evidence>
<evidence type="ECO:0000259" key="8">
    <source>
        <dbReference type="Pfam" id="PF12832"/>
    </source>
</evidence>
<feature type="compositionally biased region" description="Low complexity" evidence="6">
    <location>
        <begin position="191"/>
        <end position="204"/>
    </location>
</feature>
<evidence type="ECO:0000313" key="13">
    <source>
        <dbReference type="RefSeq" id="XP_033816579.1"/>
    </source>
</evidence>
<evidence type="ECO:0000256" key="3">
    <source>
        <dbReference type="ARBA" id="ARBA00022692"/>
    </source>
</evidence>
<evidence type="ECO:0000313" key="12">
    <source>
        <dbReference type="RefSeq" id="XP_033816578.1"/>
    </source>
</evidence>
<dbReference type="CDD" id="cd17479">
    <property type="entry name" value="MFS_MFSD6L"/>
    <property type="match status" value="1"/>
</dbReference>
<dbReference type="Proteomes" id="UP000515159">
    <property type="component" value="Chromosome 10"/>
</dbReference>
<dbReference type="RefSeq" id="XP_033816579.1">
    <property type="nucleotide sequence ID" value="XM_033960688.1"/>
</dbReference>
<feature type="transmembrane region" description="Helical" evidence="7">
    <location>
        <begin position="509"/>
        <end position="528"/>
    </location>
</feature>
<feature type="region of interest" description="Disordered" evidence="6">
    <location>
        <begin position="177"/>
        <end position="211"/>
    </location>
</feature>
<accession>A0A6P8SJG9</accession>
<dbReference type="PANTHER" id="PTHR16172">
    <property type="entry name" value="MAJOR FACILITATOR SUPERFAMILY DOMAIN-CONTAINING PROTEIN 6-LIKE"/>
    <property type="match status" value="1"/>
</dbReference>
<reference evidence="10 11" key="1">
    <citation type="submission" date="2025-04" db="UniProtKB">
        <authorList>
            <consortium name="RefSeq"/>
        </authorList>
    </citation>
    <scope>IDENTIFICATION</scope>
</reference>
<evidence type="ECO:0000256" key="6">
    <source>
        <dbReference type="SAM" id="MobiDB-lite"/>
    </source>
</evidence>
<keyword evidence="5 7" id="KW-0472">Membrane</keyword>
<dbReference type="InterPro" id="IPR036259">
    <property type="entry name" value="MFS_trans_sf"/>
</dbReference>
<feature type="transmembrane region" description="Helical" evidence="7">
    <location>
        <begin position="377"/>
        <end position="396"/>
    </location>
</feature>
<evidence type="ECO:0000256" key="2">
    <source>
        <dbReference type="ARBA" id="ARBA00005241"/>
    </source>
</evidence>
<keyword evidence="4 7" id="KW-1133">Transmembrane helix</keyword>
<dbReference type="Pfam" id="PF12832">
    <property type="entry name" value="MFS_1_like"/>
    <property type="match status" value="1"/>
</dbReference>
<evidence type="ECO:0000256" key="4">
    <source>
        <dbReference type="ARBA" id="ARBA00022989"/>
    </source>
</evidence>
<keyword evidence="9" id="KW-1185">Reference proteome</keyword>
<sequence length="641" mass="70917">MSGNKQWDISKALLVASIFHFFHSAGKACVIPFLTIYFRQLGLTAPFVGLIIGIKHLIAVIWAPLCSCLAKTHRKKRILITGSLLSSMGAGLLLTIIPPLSIDMVYKYCNISLHHSDTTITAGITNINSLADVDSTILAPHSTHITNNQPTSPVSMFSRKITVTIPAQQEPVDFAKDRNQTDGTTKHDFFTGRTTTLGTTGKMTQQSTRSRYPEPTLIYKTESSALDLENNSHFLSEMGRNNNSAGDDVRDEGSEIKSQSLVNAYYVADNASRDQKGVQDVNFEVLEDMTFLEGEHKTFLMVLGAVVLWELLASPVEWTADDGLYEYLDFVDAADRHGRLWIWAYLGASGGACGISILVDQLNCFFSVKIPRMAVHFYGYAVFITIALLMSIFYPIHVSKKTEHINKTVKAMGLIGSDGRSILFAVTVFLTGAVGSTAHNFLFWQMQDKGSSELFMGASVAVALTAEILLYVFKNKILRTLSNSWIVALSLSCLSLQFLYYSFLWTSWAVLPIQILSAFSNGALWWAVNASADDIATPGTERALQMVLHGISYGCGASLGSFASGFIVSTFSLMVLYRACSLTVLLWLLLFLAVQSRLPRQKRINYSRLLAADNSDLSDSDDQEKDWLVKAMKDENSHRNW</sequence>
<evidence type="ECO:0000256" key="5">
    <source>
        <dbReference type="ARBA" id="ARBA00023136"/>
    </source>
</evidence>
<evidence type="ECO:0000313" key="10">
    <source>
        <dbReference type="RefSeq" id="XP_033816576.1"/>
    </source>
</evidence>
<dbReference type="GeneID" id="117367770"/>
<dbReference type="CTD" id="162387"/>
<feature type="transmembrane region" description="Helical" evidence="7">
    <location>
        <begin position="422"/>
        <end position="442"/>
    </location>
</feature>
<dbReference type="KEGG" id="gsh:117367770"/>
<gene>
    <name evidence="10 11 12 13" type="primary">MFSD6L</name>
</gene>
<feature type="transmembrane region" description="Helical" evidence="7">
    <location>
        <begin position="485"/>
        <end position="503"/>
    </location>
</feature>
<dbReference type="InterPro" id="IPR051717">
    <property type="entry name" value="MFS_MFSD6"/>
</dbReference>
<dbReference type="Gene3D" id="1.20.1250.20">
    <property type="entry name" value="MFS general substrate transporter like domains"/>
    <property type="match status" value="2"/>
</dbReference>
<comment type="similarity">
    <text evidence="2">Belongs to the major facilitator superfamily. MFSD6 family.</text>
</comment>